<dbReference type="PROSITE" id="PS50932">
    <property type="entry name" value="HTH_LACI_2"/>
    <property type="match status" value="1"/>
</dbReference>
<keyword evidence="6" id="KW-1185">Reference proteome</keyword>
<dbReference type="InterPro" id="IPR028082">
    <property type="entry name" value="Peripla_BP_I"/>
</dbReference>
<reference evidence="5 6" key="1">
    <citation type="submission" date="2019-03" db="EMBL/GenBank/DDBJ databases">
        <title>Paracraurococcus aquatilis NE82 genome sequence.</title>
        <authorList>
            <person name="Zhao Y."/>
            <person name="Du Z."/>
        </authorList>
    </citation>
    <scope>NUCLEOTIDE SEQUENCE [LARGE SCALE GENOMIC DNA]</scope>
    <source>
        <strain evidence="5 6">NE82</strain>
    </source>
</reference>
<dbReference type="InterPro" id="IPR000843">
    <property type="entry name" value="HTH_LacI"/>
</dbReference>
<sequence length="340" mass="35699">MARDQRSTEAGRSGGGVTLAEVAAAAGVGESTVSRVLRRHGSYSGRTRDRVIEAVERLGYVPNRIAGTLASTASRLVAMVIPSVTNIVFTDVLNGIGGPLEERGYQAVFAVTDYDPRREESLVAAMLAWRPAAVILAGLEHTEATRRMLGAQACRVVELLDTDGPAIDLAIGISNRAAGRAGAGYLLGRGYRRIGYLGHDPFRDRRAGKRLEGFRAALAEAGRPPAAEMVLEGASSVARGREGLARLLAGAPGLDAVYFSNDDMAVGGWFHCLEAGIAVPGRLALFGHNGLDIGAALPQPLATLRTPRDAMGREAARLVLEDAPAQVLDLGFELIPGATA</sequence>
<evidence type="ECO:0000313" key="5">
    <source>
        <dbReference type="EMBL" id="TCZ56637.1"/>
    </source>
</evidence>
<feature type="domain" description="HTH lacI-type" evidence="4">
    <location>
        <begin position="17"/>
        <end position="71"/>
    </location>
</feature>
<protein>
    <submittedName>
        <fullName evidence="5">LacI family DNA-binding transcriptional regulator</fullName>
    </submittedName>
</protein>
<gene>
    <name evidence="5" type="ORF">EXY23_19810</name>
</gene>
<evidence type="ECO:0000259" key="4">
    <source>
        <dbReference type="PROSITE" id="PS50932"/>
    </source>
</evidence>
<evidence type="ECO:0000256" key="2">
    <source>
        <dbReference type="ARBA" id="ARBA00023125"/>
    </source>
</evidence>
<dbReference type="CDD" id="cd01392">
    <property type="entry name" value="HTH_LacI"/>
    <property type="match status" value="1"/>
</dbReference>
<dbReference type="Pfam" id="PF13377">
    <property type="entry name" value="Peripla_BP_3"/>
    <property type="match status" value="1"/>
</dbReference>
<proteinExistence type="predicted"/>
<dbReference type="Gene3D" id="3.40.50.2300">
    <property type="match status" value="2"/>
</dbReference>
<dbReference type="SMART" id="SM00354">
    <property type="entry name" value="HTH_LACI"/>
    <property type="match status" value="1"/>
</dbReference>
<comment type="caution">
    <text evidence="5">The sequence shown here is derived from an EMBL/GenBank/DDBJ whole genome shotgun (WGS) entry which is preliminary data.</text>
</comment>
<dbReference type="Gene3D" id="1.10.260.40">
    <property type="entry name" value="lambda repressor-like DNA-binding domains"/>
    <property type="match status" value="1"/>
</dbReference>
<dbReference type="InterPro" id="IPR010982">
    <property type="entry name" value="Lambda_DNA-bd_dom_sf"/>
</dbReference>
<evidence type="ECO:0000256" key="1">
    <source>
        <dbReference type="ARBA" id="ARBA00023015"/>
    </source>
</evidence>
<dbReference type="GO" id="GO:0000976">
    <property type="term" value="F:transcription cis-regulatory region binding"/>
    <property type="evidence" value="ECO:0007669"/>
    <property type="project" value="TreeGrafter"/>
</dbReference>
<dbReference type="GO" id="GO:0003700">
    <property type="term" value="F:DNA-binding transcription factor activity"/>
    <property type="evidence" value="ECO:0007669"/>
    <property type="project" value="TreeGrafter"/>
</dbReference>
<keyword evidence="2 5" id="KW-0238">DNA-binding</keyword>
<dbReference type="InterPro" id="IPR046335">
    <property type="entry name" value="LacI/GalR-like_sensor"/>
</dbReference>
<keyword evidence="1" id="KW-0805">Transcription regulation</keyword>
<dbReference type="RefSeq" id="WP_132293538.1">
    <property type="nucleotide sequence ID" value="NZ_SKBM01000022.1"/>
</dbReference>
<dbReference type="OrthoDB" id="7170131at2"/>
<organism evidence="5 6">
    <name type="scientific">Roseicella aquatilis</name>
    <dbReference type="NCBI Taxonomy" id="2527868"/>
    <lineage>
        <taxon>Bacteria</taxon>
        <taxon>Pseudomonadati</taxon>
        <taxon>Pseudomonadota</taxon>
        <taxon>Alphaproteobacteria</taxon>
        <taxon>Acetobacterales</taxon>
        <taxon>Roseomonadaceae</taxon>
        <taxon>Roseicella</taxon>
    </lineage>
</organism>
<dbReference type="Proteomes" id="UP000295023">
    <property type="component" value="Unassembled WGS sequence"/>
</dbReference>
<evidence type="ECO:0000256" key="3">
    <source>
        <dbReference type="ARBA" id="ARBA00023163"/>
    </source>
</evidence>
<dbReference type="PANTHER" id="PTHR30146">
    <property type="entry name" value="LACI-RELATED TRANSCRIPTIONAL REPRESSOR"/>
    <property type="match status" value="1"/>
</dbReference>
<dbReference type="CDD" id="cd01575">
    <property type="entry name" value="PBP1_GntR"/>
    <property type="match status" value="1"/>
</dbReference>
<keyword evidence="3" id="KW-0804">Transcription</keyword>
<dbReference type="Pfam" id="PF00356">
    <property type="entry name" value="LacI"/>
    <property type="match status" value="1"/>
</dbReference>
<dbReference type="PANTHER" id="PTHR30146:SF33">
    <property type="entry name" value="TRANSCRIPTIONAL REGULATOR"/>
    <property type="match status" value="1"/>
</dbReference>
<name>A0A4R4DB44_9PROT</name>
<dbReference type="AlphaFoldDB" id="A0A4R4DB44"/>
<accession>A0A4R4DB44</accession>
<dbReference type="SUPFAM" id="SSF47413">
    <property type="entry name" value="lambda repressor-like DNA-binding domains"/>
    <property type="match status" value="1"/>
</dbReference>
<dbReference type="PROSITE" id="PS00356">
    <property type="entry name" value="HTH_LACI_1"/>
    <property type="match status" value="1"/>
</dbReference>
<dbReference type="SUPFAM" id="SSF53822">
    <property type="entry name" value="Periplasmic binding protein-like I"/>
    <property type="match status" value="1"/>
</dbReference>
<dbReference type="EMBL" id="SKBM01000022">
    <property type="protein sequence ID" value="TCZ56637.1"/>
    <property type="molecule type" value="Genomic_DNA"/>
</dbReference>
<evidence type="ECO:0000313" key="6">
    <source>
        <dbReference type="Proteomes" id="UP000295023"/>
    </source>
</evidence>